<accession>A0A5C3NRU6</accession>
<proteinExistence type="predicted"/>
<keyword evidence="2" id="KW-1185">Reference proteome</keyword>
<dbReference type="InParanoid" id="A0A5C3NRU6"/>
<dbReference type="STRING" id="1314778.A0A5C3NRU6"/>
<organism evidence="1 2">
    <name type="scientific">Polyporus arcularius HHB13444</name>
    <dbReference type="NCBI Taxonomy" id="1314778"/>
    <lineage>
        <taxon>Eukaryota</taxon>
        <taxon>Fungi</taxon>
        <taxon>Dikarya</taxon>
        <taxon>Basidiomycota</taxon>
        <taxon>Agaricomycotina</taxon>
        <taxon>Agaricomycetes</taxon>
        <taxon>Polyporales</taxon>
        <taxon>Polyporaceae</taxon>
        <taxon>Polyporus</taxon>
    </lineage>
</organism>
<evidence type="ECO:0000313" key="2">
    <source>
        <dbReference type="Proteomes" id="UP000308197"/>
    </source>
</evidence>
<evidence type="ECO:0008006" key="3">
    <source>
        <dbReference type="Google" id="ProtNLM"/>
    </source>
</evidence>
<evidence type="ECO:0000313" key="1">
    <source>
        <dbReference type="EMBL" id="TFK80124.1"/>
    </source>
</evidence>
<protein>
    <recommendedName>
        <fullName evidence="3">Mediator complex subunit 1</fullName>
    </recommendedName>
</protein>
<dbReference type="AlphaFoldDB" id="A0A5C3NRU6"/>
<sequence length="700" mass="76511">MTDPKNPLPATVLTALQQFTSPDAFPTNGLHPFSHGFHPFASSPEETLSTLRGIVDTTNQAAVSLNAHLSLPLSNPKLLSLYRQHASISHAVQQSDQRMRHVVNTLRKRVGITFGEDVPLERMQLIDWFLKRLLEWATSAGMEAFNEPESDGRVAVVMGGKVLVVDIIFAVDRTDPVNPVIDVASLKTAYAIPNSTADSSTGNSISMDGFLAGAIRAFLKEVQKDDSVRDNVEAARIGNLLSDHLSYLMKLDHLALSEGDGGLRWFTVIDRMAIDVENLASREANVLLSTERGSSAAPLDVFLMRAHTLPLPYLTTPSISFLTYLSPLAYLKLLRASPAAGPTPPSPHLPLLDVPFQHIRNVLTSHPRPPGITLATLVLSPTPPPAHHADSTLISAIDTKSSSTLVTDIKIDFIFPAAREVQALQGQQFTWILDFTEGGKYPGIVMSQSRMREIEFVINPFNEMGGMDNVPMMPSFGAGSWVDLLLIRDPQTQVSPERYTAVYTSPNSVHPPLQLRLTAPDEPGFVLETIPVRTLKEVWSILEIVRAQCWLNEILTSCQWVPEGLNIPVLGDDADDTDVTEDDLQAVLKGSIQPRSIPVNLKLPTPPPTDRDNLFADTDMDDVVGPSRHAQIKMTTPERPPISGLVDILVAFDPSRPRGVAVEISGAMGVDVDVEVLEEVCRRGGLLGLPGRVWKKAHES</sequence>
<name>A0A5C3NRU6_9APHY</name>
<dbReference type="Proteomes" id="UP000308197">
    <property type="component" value="Unassembled WGS sequence"/>
</dbReference>
<dbReference type="EMBL" id="ML211842">
    <property type="protein sequence ID" value="TFK80124.1"/>
    <property type="molecule type" value="Genomic_DNA"/>
</dbReference>
<reference evidence="1 2" key="1">
    <citation type="journal article" date="2019" name="Nat. Ecol. Evol.">
        <title>Megaphylogeny resolves global patterns of mushroom evolution.</title>
        <authorList>
            <person name="Varga T."/>
            <person name="Krizsan K."/>
            <person name="Foldi C."/>
            <person name="Dima B."/>
            <person name="Sanchez-Garcia M."/>
            <person name="Sanchez-Ramirez S."/>
            <person name="Szollosi G.J."/>
            <person name="Szarkandi J.G."/>
            <person name="Papp V."/>
            <person name="Albert L."/>
            <person name="Andreopoulos W."/>
            <person name="Angelini C."/>
            <person name="Antonin V."/>
            <person name="Barry K.W."/>
            <person name="Bougher N.L."/>
            <person name="Buchanan P."/>
            <person name="Buyck B."/>
            <person name="Bense V."/>
            <person name="Catcheside P."/>
            <person name="Chovatia M."/>
            <person name="Cooper J."/>
            <person name="Damon W."/>
            <person name="Desjardin D."/>
            <person name="Finy P."/>
            <person name="Geml J."/>
            <person name="Haridas S."/>
            <person name="Hughes K."/>
            <person name="Justo A."/>
            <person name="Karasinski D."/>
            <person name="Kautmanova I."/>
            <person name="Kiss B."/>
            <person name="Kocsube S."/>
            <person name="Kotiranta H."/>
            <person name="LaButti K.M."/>
            <person name="Lechner B.E."/>
            <person name="Liimatainen K."/>
            <person name="Lipzen A."/>
            <person name="Lukacs Z."/>
            <person name="Mihaltcheva S."/>
            <person name="Morgado L.N."/>
            <person name="Niskanen T."/>
            <person name="Noordeloos M.E."/>
            <person name="Ohm R.A."/>
            <person name="Ortiz-Santana B."/>
            <person name="Ovrebo C."/>
            <person name="Racz N."/>
            <person name="Riley R."/>
            <person name="Savchenko A."/>
            <person name="Shiryaev A."/>
            <person name="Soop K."/>
            <person name="Spirin V."/>
            <person name="Szebenyi C."/>
            <person name="Tomsovsky M."/>
            <person name="Tulloss R.E."/>
            <person name="Uehling J."/>
            <person name="Grigoriev I.V."/>
            <person name="Vagvolgyi C."/>
            <person name="Papp T."/>
            <person name="Martin F.M."/>
            <person name="Miettinen O."/>
            <person name="Hibbett D.S."/>
            <person name="Nagy L.G."/>
        </authorList>
    </citation>
    <scope>NUCLEOTIDE SEQUENCE [LARGE SCALE GENOMIC DNA]</scope>
    <source>
        <strain evidence="1 2">HHB13444</strain>
    </source>
</reference>
<gene>
    <name evidence="1" type="ORF">K466DRAFT_605595</name>
</gene>